<comment type="similarity">
    <text evidence="2">Belongs to the AB hydrolase superfamily. FUS2 hydrolase family.</text>
</comment>
<feature type="domain" description="AB hydrolase-1" evidence="3">
    <location>
        <begin position="50"/>
        <end position="259"/>
    </location>
</feature>
<gene>
    <name evidence="4" type="ORF">SDC9_50651</name>
</gene>
<dbReference type="InterPro" id="IPR050261">
    <property type="entry name" value="FrsA_esterase"/>
</dbReference>
<accession>A0A644WQ25</accession>
<evidence type="ECO:0000313" key="4">
    <source>
        <dbReference type="EMBL" id="MPM04374.1"/>
    </source>
</evidence>
<dbReference type="EMBL" id="VSSQ01001034">
    <property type="protein sequence ID" value="MPM04374.1"/>
    <property type="molecule type" value="Genomic_DNA"/>
</dbReference>
<organism evidence="4">
    <name type="scientific">bioreactor metagenome</name>
    <dbReference type="NCBI Taxonomy" id="1076179"/>
    <lineage>
        <taxon>unclassified sequences</taxon>
        <taxon>metagenomes</taxon>
        <taxon>ecological metagenomes</taxon>
    </lineage>
</organism>
<evidence type="ECO:0000256" key="2">
    <source>
        <dbReference type="ARBA" id="ARBA00038115"/>
    </source>
</evidence>
<comment type="caution">
    <text evidence="4">The sequence shown here is derived from an EMBL/GenBank/DDBJ whole genome shotgun (WGS) entry which is preliminary data.</text>
</comment>
<sequence>MFRYCIFSDPPVEDRYFPPSWSALTLRSEGCDLYGVMYHPAGKGPHPTMVLFHGFPGTEKNGDLAQVFRRAGFNTIVFSYRGAWGSQGSFSFSHVVEDGRNVLRFLRSPEARETFAVDRDRIIAAGHSMGGFAAVKAAEECPFVKDILFLSGWNVGLDGKRASADPSLGQKLRGLLEECAPPLAGTEADALWNEIIDKREDFDLLNSAAAFAGRNVLLVGASRDAITPPDVHHSSLLEALRKDGRAVVRDVMLDDDHGYSASRVALAEALLDHLEKRGY</sequence>
<keyword evidence="1" id="KW-0378">Hydrolase</keyword>
<protein>
    <recommendedName>
        <fullName evidence="3">AB hydrolase-1 domain-containing protein</fullName>
    </recommendedName>
</protein>
<evidence type="ECO:0000256" key="1">
    <source>
        <dbReference type="ARBA" id="ARBA00022801"/>
    </source>
</evidence>
<name>A0A644WQ25_9ZZZZ</name>
<dbReference type="SUPFAM" id="SSF53474">
    <property type="entry name" value="alpha/beta-Hydrolases"/>
    <property type="match status" value="1"/>
</dbReference>
<dbReference type="AlphaFoldDB" id="A0A644WQ25"/>
<dbReference type="PANTHER" id="PTHR22946">
    <property type="entry name" value="DIENELACTONE HYDROLASE DOMAIN-CONTAINING PROTEIN-RELATED"/>
    <property type="match status" value="1"/>
</dbReference>
<dbReference type="Gene3D" id="3.40.50.1820">
    <property type="entry name" value="alpha/beta hydrolase"/>
    <property type="match status" value="1"/>
</dbReference>
<dbReference type="InterPro" id="IPR029058">
    <property type="entry name" value="AB_hydrolase_fold"/>
</dbReference>
<proteinExistence type="inferred from homology"/>
<evidence type="ECO:0000259" key="3">
    <source>
        <dbReference type="Pfam" id="PF12697"/>
    </source>
</evidence>
<dbReference type="PANTHER" id="PTHR22946:SF9">
    <property type="entry name" value="POLYKETIDE TRANSFERASE AF380"/>
    <property type="match status" value="1"/>
</dbReference>
<reference evidence="4" key="1">
    <citation type="submission" date="2019-08" db="EMBL/GenBank/DDBJ databases">
        <authorList>
            <person name="Kucharzyk K."/>
            <person name="Murdoch R.W."/>
            <person name="Higgins S."/>
            <person name="Loffler F."/>
        </authorList>
    </citation>
    <scope>NUCLEOTIDE SEQUENCE</scope>
</reference>
<dbReference type="GO" id="GO:0016788">
    <property type="term" value="F:hydrolase activity, acting on ester bonds"/>
    <property type="evidence" value="ECO:0007669"/>
    <property type="project" value="UniProtKB-ARBA"/>
</dbReference>
<dbReference type="Pfam" id="PF12697">
    <property type="entry name" value="Abhydrolase_6"/>
    <property type="match status" value="1"/>
</dbReference>
<dbReference type="InterPro" id="IPR000073">
    <property type="entry name" value="AB_hydrolase_1"/>
</dbReference>